<keyword evidence="4" id="KW-1185">Reference proteome</keyword>
<protein>
    <submittedName>
        <fullName evidence="3">Beta-lactamase family protein</fullName>
    </submittedName>
</protein>
<organism evidence="3 4">
    <name type="scientific">Sphingomonas suaedae</name>
    <dbReference type="NCBI Taxonomy" id="2599297"/>
    <lineage>
        <taxon>Bacteria</taxon>
        <taxon>Pseudomonadati</taxon>
        <taxon>Pseudomonadota</taxon>
        <taxon>Alphaproteobacteria</taxon>
        <taxon>Sphingomonadales</taxon>
        <taxon>Sphingomonadaceae</taxon>
        <taxon>Sphingomonas</taxon>
    </lineage>
</organism>
<dbReference type="AlphaFoldDB" id="A0A518RIE3"/>
<dbReference type="SUPFAM" id="SSF56601">
    <property type="entry name" value="beta-lactamase/transpeptidase-like"/>
    <property type="match status" value="1"/>
</dbReference>
<dbReference type="OrthoDB" id="5377981at2"/>
<dbReference type="KEGG" id="ssua:FPZ54_15070"/>
<dbReference type="Pfam" id="PF00144">
    <property type="entry name" value="Beta-lactamase"/>
    <property type="match status" value="1"/>
</dbReference>
<dbReference type="InterPro" id="IPR012338">
    <property type="entry name" value="Beta-lactam/transpept-like"/>
</dbReference>
<evidence type="ECO:0000259" key="2">
    <source>
        <dbReference type="Pfam" id="PF00144"/>
    </source>
</evidence>
<feature type="domain" description="Beta-lactamase-related" evidence="2">
    <location>
        <begin position="38"/>
        <end position="330"/>
    </location>
</feature>
<dbReference type="PROSITE" id="PS51257">
    <property type="entry name" value="PROKAR_LIPOPROTEIN"/>
    <property type="match status" value="1"/>
</dbReference>
<feature type="signal peptide" evidence="1">
    <location>
        <begin position="1"/>
        <end position="20"/>
    </location>
</feature>
<dbReference type="Proteomes" id="UP000318055">
    <property type="component" value="Chromosome"/>
</dbReference>
<feature type="chain" id="PRO_5022112927" evidence="1">
    <location>
        <begin position="21"/>
        <end position="378"/>
    </location>
</feature>
<dbReference type="RefSeq" id="WP_145848531.1">
    <property type="nucleotide sequence ID" value="NZ_CP042239.1"/>
</dbReference>
<sequence>MIRFLLALPLALAGCATPSAGPGPSPLPVAEPVLHGQIDAILTKGGITTAGIGVMRGGRLVFEHYHGDAGGTPANPDTRFDVASITKTVAAETYLRMVAAGQAELDTPLSRYWVDPDVQGDPRHRLLTARMILTHRSGLPNWRLFRADRKLAFERNPGSGYGYSGEGIEYLWRAMERRHGASFPVLADRYLLRPIGVTSATLTVDRADRVNVALGVDEQGKRYDPGCRPGFCWPEGQWSAAGGMLITLRDYAKVMAAISDGGGYGIGLRRERNRIVTDRGGESVVDCTQPRVICPKRQGYGLGFDMVDMGGRRTIGHEGGDWSQLTIAYSDLPSRDGLIIFLNVPMRRGIAPMRDLIALLDPDSPYAARFEKWAREGS</sequence>
<keyword evidence="1" id="KW-0732">Signal</keyword>
<accession>A0A518RIE3</accession>
<gene>
    <name evidence="3" type="ORF">FPZ54_15070</name>
</gene>
<reference evidence="3 4" key="1">
    <citation type="submission" date="2019-07" db="EMBL/GenBank/DDBJ databases">
        <title>Sphingomonas alkalisoli sp. nov., isolated from rhizosphere soil of Suaedae salsa.</title>
        <authorList>
            <person name="Zhang H."/>
            <person name="Xu L."/>
            <person name="Zhang J.-X."/>
            <person name="Sun J.-Q."/>
        </authorList>
    </citation>
    <scope>NUCLEOTIDE SEQUENCE [LARGE SCALE GENOMIC DNA]</scope>
    <source>
        <strain evidence="3 4">XS-10</strain>
    </source>
</reference>
<proteinExistence type="predicted"/>
<evidence type="ECO:0000313" key="3">
    <source>
        <dbReference type="EMBL" id="QDX27194.1"/>
    </source>
</evidence>
<dbReference type="PANTHER" id="PTHR43283">
    <property type="entry name" value="BETA-LACTAMASE-RELATED"/>
    <property type="match status" value="1"/>
</dbReference>
<dbReference type="InterPro" id="IPR001466">
    <property type="entry name" value="Beta-lactam-related"/>
</dbReference>
<dbReference type="PANTHER" id="PTHR43283:SF18">
    <property type="match status" value="1"/>
</dbReference>
<evidence type="ECO:0000313" key="4">
    <source>
        <dbReference type="Proteomes" id="UP000318055"/>
    </source>
</evidence>
<evidence type="ECO:0000256" key="1">
    <source>
        <dbReference type="SAM" id="SignalP"/>
    </source>
</evidence>
<dbReference type="EMBL" id="CP042239">
    <property type="protein sequence ID" value="QDX27194.1"/>
    <property type="molecule type" value="Genomic_DNA"/>
</dbReference>
<name>A0A518RIE3_9SPHN</name>
<dbReference type="InterPro" id="IPR050789">
    <property type="entry name" value="Diverse_Enzym_Activities"/>
</dbReference>
<dbReference type="Gene3D" id="3.40.710.10">
    <property type="entry name" value="DD-peptidase/beta-lactamase superfamily"/>
    <property type="match status" value="1"/>
</dbReference>